<dbReference type="GeneID" id="63855153"/>
<feature type="compositionally biased region" description="Low complexity" evidence="1">
    <location>
        <begin position="59"/>
        <end position="68"/>
    </location>
</feature>
<feature type="compositionally biased region" description="Basic residues" evidence="1">
    <location>
        <begin position="113"/>
        <end position="123"/>
    </location>
</feature>
<sequence length="268" mass="29647">MPSLPPHRLRYDNAAPEVSVPLSPLAATIRGRRTPKLIKAPRVTWATTNASYDEEAEPGLRASSPSPSLLLVPGIYERQIRSIPHKLSTLSEASSTSTSASASDAIVSPVHGQRQRQRQRQRRSTPSLTTPSPSPNSHDVLVGKGHNAQQQRRSVPHVRSRFRERVSLDGPALFEGNPDPGVNGSVDGGKEAASEEEEGVDDDEEEEDEEEDGGEIDEEEEKKKSEDEYDELARKVLAQRARRASWRGSLERAWKAVKRVFGARRHDV</sequence>
<dbReference type="RefSeq" id="XP_040789249.1">
    <property type="nucleotide sequence ID" value="XM_040937903.1"/>
</dbReference>
<feature type="region of interest" description="Disordered" evidence="1">
    <location>
        <begin position="88"/>
        <end position="230"/>
    </location>
</feature>
<reference evidence="2" key="1">
    <citation type="submission" date="2020-01" db="EMBL/GenBank/DDBJ databases">
        <authorList>
            <consortium name="DOE Joint Genome Institute"/>
            <person name="Haridas S."/>
            <person name="Albert R."/>
            <person name="Binder M."/>
            <person name="Bloem J."/>
            <person name="Labutti K."/>
            <person name="Salamov A."/>
            <person name="Andreopoulos B."/>
            <person name="Baker S.E."/>
            <person name="Barry K."/>
            <person name="Bills G."/>
            <person name="Bluhm B.H."/>
            <person name="Cannon C."/>
            <person name="Castanera R."/>
            <person name="Culley D.E."/>
            <person name="Daum C."/>
            <person name="Ezra D."/>
            <person name="Gonzalez J.B."/>
            <person name="Henrissat B."/>
            <person name="Kuo A."/>
            <person name="Liang C."/>
            <person name="Lipzen A."/>
            <person name="Lutzoni F."/>
            <person name="Magnuson J."/>
            <person name="Mondo S."/>
            <person name="Nolan M."/>
            <person name="Ohm R."/>
            <person name="Pangilinan J."/>
            <person name="Park H.-J."/>
            <person name="Ramirez L."/>
            <person name="Alfaro M."/>
            <person name="Sun H."/>
            <person name="Tritt A."/>
            <person name="Yoshinaga Y."/>
            <person name="Zwiers L.-H."/>
            <person name="Turgeon B.G."/>
            <person name="Goodwin S.B."/>
            <person name="Spatafora J.W."/>
            <person name="Crous P.W."/>
            <person name="Grigoriev I.V."/>
        </authorList>
    </citation>
    <scope>NUCLEOTIDE SEQUENCE</scope>
    <source>
        <strain evidence="2">CBS 394.84</strain>
    </source>
</reference>
<feature type="compositionally biased region" description="Low complexity" evidence="1">
    <location>
        <begin position="88"/>
        <end position="103"/>
    </location>
</feature>
<gene>
    <name evidence="2" type="ORF">K460DRAFT_417723</name>
</gene>
<dbReference type="AlphaFoldDB" id="A0A9P4GKA5"/>
<keyword evidence="3" id="KW-1185">Reference proteome</keyword>
<feature type="region of interest" description="Disordered" evidence="1">
    <location>
        <begin position="46"/>
        <end position="68"/>
    </location>
</feature>
<dbReference type="EMBL" id="ML976616">
    <property type="protein sequence ID" value="KAF1846686.1"/>
    <property type="molecule type" value="Genomic_DNA"/>
</dbReference>
<comment type="caution">
    <text evidence="2">The sequence shown here is derived from an EMBL/GenBank/DDBJ whole genome shotgun (WGS) entry which is preliminary data.</text>
</comment>
<proteinExistence type="predicted"/>
<feature type="compositionally biased region" description="Basic and acidic residues" evidence="1">
    <location>
        <begin position="221"/>
        <end position="230"/>
    </location>
</feature>
<feature type="compositionally biased region" description="Acidic residues" evidence="1">
    <location>
        <begin position="194"/>
        <end position="220"/>
    </location>
</feature>
<protein>
    <submittedName>
        <fullName evidence="2">Uncharacterized protein</fullName>
    </submittedName>
</protein>
<evidence type="ECO:0000313" key="3">
    <source>
        <dbReference type="Proteomes" id="UP000800039"/>
    </source>
</evidence>
<accession>A0A9P4GKA5</accession>
<evidence type="ECO:0000256" key="1">
    <source>
        <dbReference type="SAM" id="MobiDB-lite"/>
    </source>
</evidence>
<name>A0A9P4GKA5_9PLEO</name>
<evidence type="ECO:0000313" key="2">
    <source>
        <dbReference type="EMBL" id="KAF1846686.1"/>
    </source>
</evidence>
<organism evidence="2 3">
    <name type="scientific">Cucurbitaria berberidis CBS 394.84</name>
    <dbReference type="NCBI Taxonomy" id="1168544"/>
    <lineage>
        <taxon>Eukaryota</taxon>
        <taxon>Fungi</taxon>
        <taxon>Dikarya</taxon>
        <taxon>Ascomycota</taxon>
        <taxon>Pezizomycotina</taxon>
        <taxon>Dothideomycetes</taxon>
        <taxon>Pleosporomycetidae</taxon>
        <taxon>Pleosporales</taxon>
        <taxon>Pleosporineae</taxon>
        <taxon>Cucurbitariaceae</taxon>
        <taxon>Cucurbitaria</taxon>
    </lineage>
</organism>
<dbReference type="Proteomes" id="UP000800039">
    <property type="component" value="Unassembled WGS sequence"/>
</dbReference>